<dbReference type="Gene3D" id="3.10.20.90">
    <property type="entry name" value="Phosphatidylinositol 3-kinase Catalytic Subunit, Chain A, domain 1"/>
    <property type="match status" value="1"/>
</dbReference>
<protein>
    <submittedName>
        <fullName evidence="1">Uncharacterized protein</fullName>
    </submittedName>
</protein>
<dbReference type="PANTHER" id="PTHR13248:SF4">
    <property type="entry name" value="ELONGIN B"/>
    <property type="match status" value="1"/>
</dbReference>
<dbReference type="GO" id="GO:0006368">
    <property type="term" value="P:transcription elongation by RNA polymerase II"/>
    <property type="evidence" value="ECO:0007669"/>
    <property type="project" value="InterPro"/>
</dbReference>
<accession>A0AB34GIV0</accession>
<dbReference type="Proteomes" id="UP001159641">
    <property type="component" value="Unassembled WGS sequence"/>
</dbReference>
<gene>
    <name evidence="1" type="ORF">J1605_013612</name>
</gene>
<comment type="caution">
    <text evidence="1">The sequence shown here is derived from an EMBL/GenBank/DDBJ whole genome shotgun (WGS) entry which is preliminary data.</text>
</comment>
<evidence type="ECO:0000313" key="2">
    <source>
        <dbReference type="Proteomes" id="UP001159641"/>
    </source>
</evidence>
<dbReference type="InterPro" id="IPR029071">
    <property type="entry name" value="Ubiquitin-like_domsf"/>
</dbReference>
<sequence>MEVFLMICCHETTIFTNVKEQSNDDGKTLGECSFTSQRARPQAAAPVELAFRADEAFEDLCIEPFSSPPELPALCDEAAGLRKQRQ</sequence>
<dbReference type="SUPFAM" id="SSF54236">
    <property type="entry name" value="Ubiquitin-like"/>
    <property type="match status" value="1"/>
</dbReference>
<dbReference type="AlphaFoldDB" id="A0AB34GIV0"/>
<dbReference type="EMBL" id="JAIQCJ010002244">
    <property type="protein sequence ID" value="KAJ8778425.1"/>
    <property type="molecule type" value="Genomic_DNA"/>
</dbReference>
<name>A0AB34GIV0_ESCRO</name>
<organism evidence="1 2">
    <name type="scientific">Eschrichtius robustus</name>
    <name type="common">California gray whale</name>
    <name type="synonym">Eschrichtius gibbosus</name>
    <dbReference type="NCBI Taxonomy" id="9764"/>
    <lineage>
        <taxon>Eukaryota</taxon>
        <taxon>Metazoa</taxon>
        <taxon>Chordata</taxon>
        <taxon>Craniata</taxon>
        <taxon>Vertebrata</taxon>
        <taxon>Euteleostomi</taxon>
        <taxon>Mammalia</taxon>
        <taxon>Eutheria</taxon>
        <taxon>Laurasiatheria</taxon>
        <taxon>Artiodactyla</taxon>
        <taxon>Whippomorpha</taxon>
        <taxon>Cetacea</taxon>
        <taxon>Mysticeti</taxon>
        <taxon>Eschrichtiidae</taxon>
        <taxon>Eschrichtius</taxon>
    </lineage>
</organism>
<dbReference type="PANTHER" id="PTHR13248">
    <property type="entry name" value="TRANSCRIPTION ELONGATION FACTOR B POLYPEPTIDE 2"/>
    <property type="match status" value="1"/>
</dbReference>
<dbReference type="GO" id="GO:0030891">
    <property type="term" value="C:VCB complex"/>
    <property type="evidence" value="ECO:0007669"/>
    <property type="project" value="InterPro"/>
</dbReference>
<evidence type="ECO:0000313" key="1">
    <source>
        <dbReference type="EMBL" id="KAJ8778425.1"/>
    </source>
</evidence>
<reference evidence="1 2" key="1">
    <citation type="submission" date="2022-11" db="EMBL/GenBank/DDBJ databases">
        <title>Whole genome sequence of Eschrichtius robustus ER-17-0199.</title>
        <authorList>
            <person name="Bruniche-Olsen A."/>
            <person name="Black A.N."/>
            <person name="Fields C.J."/>
            <person name="Walden K."/>
            <person name="Dewoody J.A."/>
        </authorList>
    </citation>
    <scope>NUCLEOTIDE SEQUENCE [LARGE SCALE GENOMIC DNA]</scope>
    <source>
        <strain evidence="1">ER-17-0199</strain>
        <tissue evidence="1">Blubber</tissue>
    </source>
</reference>
<keyword evidence="2" id="KW-1185">Reference proteome</keyword>
<dbReference type="GO" id="GO:0070449">
    <property type="term" value="C:elongin complex"/>
    <property type="evidence" value="ECO:0007669"/>
    <property type="project" value="InterPro"/>
</dbReference>
<proteinExistence type="predicted"/>
<dbReference type="InterPro" id="IPR039049">
    <property type="entry name" value="ELOB"/>
</dbReference>